<evidence type="ECO:0000313" key="4">
    <source>
        <dbReference type="EMBL" id="EAG0868458.1"/>
    </source>
</evidence>
<evidence type="ECO:0000313" key="14">
    <source>
        <dbReference type="Proteomes" id="UP000410967"/>
    </source>
</evidence>
<dbReference type="AlphaFoldDB" id="A0A686ITA4"/>
<evidence type="ECO:0000313" key="10">
    <source>
        <dbReference type="Proteomes" id="UP000358545"/>
    </source>
</evidence>
<dbReference type="EMBL" id="AAALRN010000004">
    <property type="protein sequence ID" value="EAD1185472.1"/>
    <property type="molecule type" value="Genomic_DNA"/>
</dbReference>
<dbReference type="EMBL" id="AAAQQZ010000007">
    <property type="protein sequence ID" value="EAE1339813.1"/>
    <property type="molecule type" value="Genomic_DNA"/>
</dbReference>
<dbReference type="RefSeq" id="WP_100066223.1">
    <property type="nucleotide sequence ID" value="NZ_JARWJI010000002.1"/>
</dbReference>
<dbReference type="Proteomes" id="UP000403352">
    <property type="component" value="Unassembled WGS sequence"/>
</dbReference>
<dbReference type="Proteomes" id="UP000389283">
    <property type="component" value="Unassembled WGS sequence"/>
</dbReference>
<reference evidence="9 11" key="2">
    <citation type="submission" date="2018-06" db="EMBL/GenBank/DDBJ databases">
        <authorList>
            <consortium name="GenomeTrakr: Next Generation Sequencing Network for Food Pathogen Tracability"/>
        </authorList>
    </citation>
    <scope>NUCLEOTIDE SEQUENCE [LARGE SCALE GENOMIC DNA]</scope>
    <source>
        <strain evidence="3 11">FDA00006494</strain>
        <strain evidence="2 13">FDA00008584</strain>
        <strain evidence="7 15">FDA00014336</strain>
        <strain evidence="8 12">FDA00014370</strain>
        <strain evidence="5 9">FLAG-54356</strain>
    </source>
</reference>
<dbReference type="EMBL" id="AACKDQ010000045">
    <property type="protein sequence ID" value="EAK9318313.1"/>
    <property type="molecule type" value="Genomic_DNA"/>
</dbReference>
<feature type="domain" description="Phage-Barnase-EndoU-ColicinE5/D-RelE like nuclease 4" evidence="1">
    <location>
        <begin position="27"/>
        <end position="192"/>
    </location>
</feature>
<evidence type="ECO:0000313" key="15">
    <source>
        <dbReference type="Proteomes" id="UP000423131"/>
    </source>
</evidence>
<protein>
    <recommendedName>
        <fullName evidence="1">Phage-Barnase-EndoU-ColicinE5/D-RelE like nuclease 4 domain-containing protein</fullName>
    </recommendedName>
</protein>
<evidence type="ECO:0000313" key="6">
    <source>
        <dbReference type="EMBL" id="EAK9318313.1"/>
    </source>
</evidence>
<comment type="caution">
    <text evidence="4">The sequence shown here is derived from an EMBL/GenBank/DDBJ whole genome shotgun (WGS) entry which is preliminary data.</text>
</comment>
<dbReference type="Proteomes" id="UP000337746">
    <property type="component" value="Unassembled WGS sequence"/>
</dbReference>
<dbReference type="EMBL" id="AAIAJJ010000001">
    <property type="protein sequence ID" value="ECC1555591.1"/>
    <property type="molecule type" value="Genomic_DNA"/>
</dbReference>
<evidence type="ECO:0000313" key="13">
    <source>
        <dbReference type="Proteomes" id="UP000403352"/>
    </source>
</evidence>
<dbReference type="EMBL" id="AABAWE010000002">
    <property type="protein sequence ID" value="EAG2086650.1"/>
    <property type="molecule type" value="Genomic_DNA"/>
</dbReference>
<sequence>MYKHLLVEGKALKSNFYLCCETNHIHLLNILNDYIDNFHNKDIVIHTNYKKLEVIKIHFHKNDLPHLLGWDKSSSLNSAKKICDAISKEKITHKSIKKHHRYSESKKRMLQYNFLHEIFFHGGINACVMTMDMKPNNMNLDVVFYEEKIEEFVVLGLRKRIDTGFFVLTTLHTTGKSNCPYNYRRKTRIKFIEWQPKP</sequence>
<evidence type="ECO:0000313" key="7">
    <source>
        <dbReference type="EMBL" id="ECB9474309.1"/>
    </source>
</evidence>
<accession>A0A686ITA4</accession>
<evidence type="ECO:0000259" key="1">
    <source>
        <dbReference type="Pfam" id="PF18813"/>
    </source>
</evidence>
<reference evidence="6 14" key="3">
    <citation type="submission" date="2019-04" db="EMBL/GenBank/DDBJ databases">
        <authorList>
            <consortium name="GenomeTrakr network: Whole genome sequencing for foodborne pathogen traceback"/>
        </authorList>
    </citation>
    <scope>NUCLEOTIDE SEQUENCE [LARGE SCALE GENOMIC DNA]</scope>
    <source>
        <strain evidence="6 14">PHLUSALM00088</strain>
    </source>
</reference>
<dbReference type="InterPro" id="IPR041420">
    <property type="entry name" value="PBECR4"/>
</dbReference>
<evidence type="ECO:0000313" key="12">
    <source>
        <dbReference type="Proteomes" id="UP000389283"/>
    </source>
</evidence>
<proteinExistence type="predicted"/>
<dbReference type="Proteomes" id="UP000379076">
    <property type="component" value="Unassembled WGS sequence"/>
</dbReference>
<reference evidence="4 10" key="1">
    <citation type="submission" date="2018-06" db="EMBL/GenBank/DDBJ databases">
        <authorList>
            <consortium name="PulseNet: The National Subtyping Network for Foodborne Disease Surveillance"/>
            <person name="Tarr C.L."/>
            <person name="Trees E."/>
            <person name="Katz L.S."/>
            <person name="Carleton-Romer H.A."/>
            <person name="Stroika S."/>
            <person name="Kucerova Z."/>
            <person name="Roache K.F."/>
            <person name="Sabol A.L."/>
            <person name="Besser J."/>
            <person name="Gerner-Smidt P."/>
        </authorList>
    </citation>
    <scope>NUCLEOTIDE SEQUENCE [LARGE SCALE GENOMIC DNA]</scope>
    <source>
        <strain evidence="4 10">PNUSAL002180</strain>
    </source>
</reference>
<name>A0A686ITA4_LISMN</name>
<evidence type="ECO:0000313" key="3">
    <source>
        <dbReference type="EMBL" id="EAE1339813.1"/>
    </source>
</evidence>
<gene>
    <name evidence="4" type="ORF">A8L61_14400</name>
    <name evidence="3" type="ORF">ART25_12910</name>
    <name evidence="5" type="ORF">BCZ21_05215</name>
    <name evidence="6" type="ORF">FA835_14545</name>
    <name evidence="7" type="ORF">FLR03_11540</name>
    <name evidence="8" type="ORF">FNX40_02090</name>
    <name evidence="2" type="ORF">QD52_10350</name>
</gene>
<evidence type="ECO:0000313" key="5">
    <source>
        <dbReference type="EMBL" id="EAG2086650.1"/>
    </source>
</evidence>
<dbReference type="Proteomes" id="UP000410967">
    <property type="component" value="Unassembled WGS sequence"/>
</dbReference>
<evidence type="ECO:0000313" key="9">
    <source>
        <dbReference type="Proteomes" id="UP000337746"/>
    </source>
</evidence>
<dbReference type="Pfam" id="PF18813">
    <property type="entry name" value="PBECR4"/>
    <property type="match status" value="1"/>
</dbReference>
<evidence type="ECO:0000313" key="11">
    <source>
        <dbReference type="Proteomes" id="UP000379076"/>
    </source>
</evidence>
<evidence type="ECO:0000313" key="8">
    <source>
        <dbReference type="EMBL" id="ECC1555591.1"/>
    </source>
</evidence>
<dbReference type="EMBL" id="AABAGT010000029">
    <property type="protein sequence ID" value="EAG0868458.1"/>
    <property type="molecule type" value="Genomic_DNA"/>
</dbReference>
<evidence type="ECO:0000313" key="2">
    <source>
        <dbReference type="EMBL" id="EAD1185472.1"/>
    </source>
</evidence>
<dbReference type="Proteomes" id="UP000358545">
    <property type="component" value="Unassembled WGS sequence"/>
</dbReference>
<dbReference type="EMBL" id="AAHZFN010000014">
    <property type="protein sequence ID" value="ECB9474309.1"/>
    <property type="molecule type" value="Genomic_DNA"/>
</dbReference>
<organism evidence="4 10">
    <name type="scientific">Listeria monocytogenes</name>
    <dbReference type="NCBI Taxonomy" id="1639"/>
    <lineage>
        <taxon>Bacteria</taxon>
        <taxon>Bacillati</taxon>
        <taxon>Bacillota</taxon>
        <taxon>Bacilli</taxon>
        <taxon>Bacillales</taxon>
        <taxon>Listeriaceae</taxon>
        <taxon>Listeria</taxon>
    </lineage>
</organism>
<dbReference type="Proteomes" id="UP000423131">
    <property type="component" value="Unassembled WGS sequence"/>
</dbReference>